<organism evidence="1 2">
    <name type="scientific">Pocillopora damicornis</name>
    <name type="common">Cauliflower coral</name>
    <name type="synonym">Millepora damicornis</name>
    <dbReference type="NCBI Taxonomy" id="46731"/>
    <lineage>
        <taxon>Eukaryota</taxon>
        <taxon>Metazoa</taxon>
        <taxon>Cnidaria</taxon>
        <taxon>Anthozoa</taxon>
        <taxon>Hexacorallia</taxon>
        <taxon>Scleractinia</taxon>
        <taxon>Astrocoeniina</taxon>
        <taxon>Pocilloporidae</taxon>
        <taxon>Pocillopora</taxon>
    </lineage>
</organism>
<name>A0A3M6TU11_POCDA</name>
<comment type="caution">
    <text evidence="1">The sequence shown here is derived from an EMBL/GenBank/DDBJ whole genome shotgun (WGS) entry which is preliminary data.</text>
</comment>
<dbReference type="Proteomes" id="UP000275408">
    <property type="component" value="Unassembled WGS sequence"/>
</dbReference>
<reference evidence="1 2" key="1">
    <citation type="journal article" date="2018" name="Sci. Rep.">
        <title>Comparative analysis of the Pocillopora damicornis genome highlights role of immune system in coral evolution.</title>
        <authorList>
            <person name="Cunning R."/>
            <person name="Bay R.A."/>
            <person name="Gillette P."/>
            <person name="Baker A.C."/>
            <person name="Traylor-Knowles N."/>
        </authorList>
    </citation>
    <scope>NUCLEOTIDE SEQUENCE [LARGE SCALE GENOMIC DNA]</scope>
    <source>
        <strain evidence="1">RSMAS</strain>
        <tissue evidence="1">Whole animal</tissue>
    </source>
</reference>
<protein>
    <submittedName>
        <fullName evidence="1">Uncharacterized protein</fullName>
    </submittedName>
</protein>
<dbReference type="EMBL" id="RCHS01002955">
    <property type="protein sequence ID" value="RMX44788.1"/>
    <property type="molecule type" value="Genomic_DNA"/>
</dbReference>
<sequence>MAVMERVAERENENSVSVVNEERVVGAVKLKEGHQLTYRLLQTMVEWPFYKATILKVVDSCPLKLTYLVTNPLCQCLVWVGPLVTNEKNQVQTLHKGKIIVSRDVERRESGSMFCETNYFLKFERTE</sequence>
<evidence type="ECO:0000313" key="1">
    <source>
        <dbReference type="EMBL" id="RMX44788.1"/>
    </source>
</evidence>
<evidence type="ECO:0000313" key="2">
    <source>
        <dbReference type="Proteomes" id="UP000275408"/>
    </source>
</evidence>
<accession>A0A3M6TU11</accession>
<gene>
    <name evidence="1" type="ORF">pdam_00024749</name>
</gene>
<dbReference type="AlphaFoldDB" id="A0A3M6TU11"/>
<keyword evidence="2" id="KW-1185">Reference proteome</keyword>
<proteinExistence type="predicted"/>